<reference evidence="2" key="1">
    <citation type="submission" date="2013-07" db="EMBL/GenBank/DDBJ databases">
        <title>Sub-species coevolution in mutualistic symbiosis.</title>
        <authorList>
            <person name="Murfin K."/>
            <person name="Klassen J."/>
            <person name="Lee M."/>
            <person name="Forst S."/>
            <person name="Stock P."/>
            <person name="Goodrich-Blair H."/>
        </authorList>
    </citation>
    <scope>NUCLEOTIDE SEQUENCE [LARGE SCALE GENOMIC DNA]</scope>
    <source>
        <strain evidence="2">Puntauvense</strain>
    </source>
</reference>
<gene>
    <name evidence="2" type="ORF">XBP1_2190014</name>
</gene>
<dbReference type="GO" id="GO:0043565">
    <property type="term" value="F:sequence-specific DNA binding"/>
    <property type="evidence" value="ECO:0007669"/>
    <property type="project" value="UniProtKB-ARBA"/>
</dbReference>
<dbReference type="Pfam" id="PF03869">
    <property type="entry name" value="Arc"/>
    <property type="match status" value="1"/>
</dbReference>
<name>A0A077NE45_XENBV</name>
<evidence type="ECO:0000313" key="3">
    <source>
        <dbReference type="Proteomes" id="UP000028511"/>
    </source>
</evidence>
<evidence type="ECO:0000313" key="2">
    <source>
        <dbReference type="EMBL" id="CDG96668.1"/>
    </source>
</evidence>
<comment type="caution">
    <text evidence="2">The sequence shown here is derived from an EMBL/GenBank/DDBJ whole genome shotgun (WGS) entry which is preliminary data.</text>
</comment>
<sequence length="49" mass="5692">MKKPNPSTVRFPSDMKELLEKLAKGNDRTFSKEVISRIRKTLIEEGLRC</sequence>
<dbReference type="Gene3D" id="1.10.1220.10">
    <property type="entry name" value="Met repressor-like"/>
    <property type="match status" value="1"/>
</dbReference>
<feature type="domain" description="Arc-like DNA binding" evidence="1">
    <location>
        <begin position="8"/>
        <end position="46"/>
    </location>
</feature>
<dbReference type="InterPro" id="IPR005569">
    <property type="entry name" value="Arc_DNA-bd_dom"/>
</dbReference>
<dbReference type="InterPro" id="IPR010985">
    <property type="entry name" value="Ribbon_hlx_hlx"/>
</dbReference>
<evidence type="ECO:0000259" key="1">
    <source>
        <dbReference type="Pfam" id="PF03869"/>
    </source>
</evidence>
<organism evidence="2 3">
    <name type="scientific">Xenorhabdus bovienii str. puntauvense</name>
    <dbReference type="NCBI Taxonomy" id="1398201"/>
    <lineage>
        <taxon>Bacteria</taxon>
        <taxon>Pseudomonadati</taxon>
        <taxon>Pseudomonadota</taxon>
        <taxon>Gammaproteobacteria</taxon>
        <taxon>Enterobacterales</taxon>
        <taxon>Morganellaceae</taxon>
        <taxon>Xenorhabdus</taxon>
    </lineage>
</organism>
<dbReference type="SUPFAM" id="SSF47598">
    <property type="entry name" value="Ribbon-helix-helix"/>
    <property type="match status" value="1"/>
</dbReference>
<dbReference type="Proteomes" id="UP000028511">
    <property type="component" value="Unassembled WGS sequence"/>
</dbReference>
<dbReference type="EMBL" id="CBSW010000134">
    <property type="protein sequence ID" value="CDG96668.1"/>
    <property type="molecule type" value="Genomic_DNA"/>
</dbReference>
<dbReference type="HOGENOM" id="CLU_200372_3_0_6"/>
<dbReference type="AlphaFoldDB" id="A0A077NE45"/>
<dbReference type="InterPro" id="IPR013321">
    <property type="entry name" value="Arc_rbn_hlx_hlx"/>
</dbReference>
<proteinExistence type="predicted"/>
<dbReference type="GO" id="GO:0006355">
    <property type="term" value="P:regulation of DNA-templated transcription"/>
    <property type="evidence" value="ECO:0007669"/>
    <property type="project" value="InterPro"/>
</dbReference>
<accession>A0A077NE45</accession>
<protein>
    <recommendedName>
        <fullName evidence="1">Arc-like DNA binding domain-containing protein</fullName>
    </recommendedName>
</protein>
<dbReference type="RefSeq" id="WP_038216897.1">
    <property type="nucleotide sequence ID" value="NZ_CAWLWN010000188.1"/>
</dbReference>